<sequence>MLCLRLFLAVILAAATTHADPVTVPLTKNLFHEFINTQYAGSVDIGSQSFLLVFDTSSPNVIIPSQQCIGGSCSCVSTDKYVGSKRGNGRPITVNYFDCSSATGNIITETLTIVSLNSSNQGIILADQIDMAICTLAASGVVGLAPPPAKHSSGLETVMANFADQDSIPNVFSVHHARYPDGEHFGELILGGSDTTYISGNFTSVPLADDSSWKFKLDQVLIGETNVADDNTLGFVDTSKAIIMGPDSQIDQINNEIGCTSRRIGDNNLCELSCDDTDNLPEFAFIISGKTFNISAEYYVQRNGDICYSGFMPNGQDYYMIGDFFIDNYYSEFNWDEK</sequence>
<dbReference type="InterPro" id="IPR034164">
    <property type="entry name" value="Pepsin-like_dom"/>
</dbReference>
<gene>
    <name evidence="6" type="ORF">L9F63_015203</name>
</gene>
<evidence type="ECO:0000256" key="2">
    <source>
        <dbReference type="PIRSR" id="PIRSR601461-1"/>
    </source>
</evidence>
<dbReference type="PANTHER" id="PTHR47966:SF51">
    <property type="entry name" value="BETA-SITE APP-CLEAVING ENZYME, ISOFORM A-RELATED"/>
    <property type="match status" value="1"/>
</dbReference>
<reference evidence="6" key="1">
    <citation type="journal article" date="2023" name="IScience">
        <title>Live-bearing cockroach genome reveals convergent evolutionary mechanisms linked to viviparity in insects and beyond.</title>
        <authorList>
            <person name="Fouks B."/>
            <person name="Harrison M.C."/>
            <person name="Mikhailova A.A."/>
            <person name="Marchal E."/>
            <person name="English S."/>
            <person name="Carruthers M."/>
            <person name="Jennings E.C."/>
            <person name="Chiamaka E.L."/>
            <person name="Frigard R.A."/>
            <person name="Pippel M."/>
            <person name="Attardo G.M."/>
            <person name="Benoit J.B."/>
            <person name="Bornberg-Bauer E."/>
            <person name="Tobe S.S."/>
        </authorList>
    </citation>
    <scope>NUCLEOTIDE SEQUENCE</scope>
    <source>
        <strain evidence="6">Stay&amp;Tobe</strain>
    </source>
</reference>
<organism evidence="6 7">
    <name type="scientific">Diploptera punctata</name>
    <name type="common">Pacific beetle cockroach</name>
    <dbReference type="NCBI Taxonomy" id="6984"/>
    <lineage>
        <taxon>Eukaryota</taxon>
        <taxon>Metazoa</taxon>
        <taxon>Ecdysozoa</taxon>
        <taxon>Arthropoda</taxon>
        <taxon>Hexapoda</taxon>
        <taxon>Insecta</taxon>
        <taxon>Pterygota</taxon>
        <taxon>Neoptera</taxon>
        <taxon>Polyneoptera</taxon>
        <taxon>Dictyoptera</taxon>
        <taxon>Blattodea</taxon>
        <taxon>Blaberoidea</taxon>
        <taxon>Blaberidae</taxon>
        <taxon>Diplopterinae</taxon>
        <taxon>Diploptera</taxon>
    </lineage>
</organism>
<dbReference type="Gene3D" id="2.60.40.1960">
    <property type="match status" value="1"/>
</dbReference>
<feature type="disulfide bond" evidence="3">
    <location>
        <begin position="68"/>
        <end position="75"/>
    </location>
</feature>
<protein>
    <recommendedName>
        <fullName evidence="5">Peptidase A1 domain-containing protein</fullName>
    </recommendedName>
</protein>
<accession>A0AAD8A6B0</accession>
<evidence type="ECO:0000256" key="3">
    <source>
        <dbReference type="PIRSR" id="PIRSR601461-2"/>
    </source>
</evidence>
<reference evidence="6" key="2">
    <citation type="submission" date="2023-05" db="EMBL/GenBank/DDBJ databases">
        <authorList>
            <person name="Fouks B."/>
        </authorList>
    </citation>
    <scope>NUCLEOTIDE SEQUENCE</scope>
    <source>
        <strain evidence="6">Stay&amp;Tobe</strain>
        <tissue evidence="6">Testes</tissue>
    </source>
</reference>
<dbReference type="GO" id="GO:0004190">
    <property type="term" value="F:aspartic-type endopeptidase activity"/>
    <property type="evidence" value="ECO:0007669"/>
    <property type="project" value="InterPro"/>
</dbReference>
<dbReference type="EMBL" id="JASPKZ010003451">
    <property type="protein sequence ID" value="KAJ9593257.1"/>
    <property type="molecule type" value="Genomic_DNA"/>
</dbReference>
<evidence type="ECO:0000313" key="7">
    <source>
        <dbReference type="Proteomes" id="UP001233999"/>
    </source>
</evidence>
<dbReference type="PROSITE" id="PS51767">
    <property type="entry name" value="PEPTIDASE_A1"/>
    <property type="match status" value="1"/>
</dbReference>
<dbReference type="GO" id="GO:0006508">
    <property type="term" value="P:proteolysis"/>
    <property type="evidence" value="ECO:0007669"/>
    <property type="project" value="InterPro"/>
</dbReference>
<feature type="chain" id="PRO_5042291750" description="Peptidase A1 domain-containing protein" evidence="4">
    <location>
        <begin position="20"/>
        <end position="338"/>
    </location>
</feature>
<dbReference type="Proteomes" id="UP001233999">
    <property type="component" value="Unassembled WGS sequence"/>
</dbReference>
<proteinExistence type="inferred from homology"/>
<dbReference type="InterPro" id="IPR001461">
    <property type="entry name" value="Aspartic_peptidase_A1"/>
</dbReference>
<keyword evidence="4" id="KW-0732">Signal</keyword>
<dbReference type="SUPFAM" id="SSF50630">
    <property type="entry name" value="Acid proteases"/>
    <property type="match status" value="1"/>
</dbReference>
<dbReference type="CDD" id="cd05471">
    <property type="entry name" value="pepsin_like"/>
    <property type="match status" value="1"/>
</dbReference>
<comment type="caution">
    <text evidence="6">The sequence shown here is derived from an EMBL/GenBank/DDBJ whole genome shotgun (WGS) entry which is preliminary data.</text>
</comment>
<name>A0AAD8A6B0_DIPPU</name>
<evidence type="ECO:0000256" key="4">
    <source>
        <dbReference type="SAM" id="SignalP"/>
    </source>
</evidence>
<evidence type="ECO:0000313" key="6">
    <source>
        <dbReference type="EMBL" id="KAJ9593257.1"/>
    </source>
</evidence>
<evidence type="ECO:0000256" key="1">
    <source>
        <dbReference type="ARBA" id="ARBA00007447"/>
    </source>
</evidence>
<dbReference type="InterPro" id="IPR021109">
    <property type="entry name" value="Peptidase_aspartic_dom_sf"/>
</dbReference>
<keyword evidence="3" id="KW-1015">Disulfide bond</keyword>
<keyword evidence="7" id="KW-1185">Reference proteome</keyword>
<feature type="signal peptide" evidence="4">
    <location>
        <begin position="1"/>
        <end position="19"/>
    </location>
</feature>
<dbReference type="InterPro" id="IPR033121">
    <property type="entry name" value="PEPTIDASE_A1"/>
</dbReference>
<feature type="disulfide bond" evidence="3">
    <location>
        <begin position="274"/>
        <end position="307"/>
    </location>
</feature>
<comment type="similarity">
    <text evidence="1">Belongs to the peptidase A1 family.</text>
</comment>
<evidence type="ECO:0000259" key="5">
    <source>
        <dbReference type="PROSITE" id="PS51767"/>
    </source>
</evidence>
<feature type="active site" evidence="2">
    <location>
        <position position="55"/>
    </location>
</feature>
<dbReference type="AlphaFoldDB" id="A0AAD8A6B0"/>
<feature type="active site" evidence="2">
    <location>
        <position position="237"/>
    </location>
</feature>
<dbReference type="Pfam" id="PF00026">
    <property type="entry name" value="Asp"/>
    <property type="match status" value="1"/>
</dbReference>
<dbReference type="Gene3D" id="2.40.70.10">
    <property type="entry name" value="Acid Proteases"/>
    <property type="match status" value="2"/>
</dbReference>
<dbReference type="PANTHER" id="PTHR47966">
    <property type="entry name" value="BETA-SITE APP-CLEAVING ENZYME, ISOFORM A-RELATED"/>
    <property type="match status" value="1"/>
</dbReference>
<dbReference type="PRINTS" id="PR00792">
    <property type="entry name" value="PEPSIN"/>
</dbReference>
<feature type="domain" description="Peptidase A1" evidence="5">
    <location>
        <begin position="39"/>
        <end position="338"/>
    </location>
</feature>